<dbReference type="Gene3D" id="3.30.30.10">
    <property type="entry name" value="Knottin, scorpion toxin-like"/>
    <property type="match status" value="1"/>
</dbReference>
<evidence type="ECO:0000259" key="4">
    <source>
        <dbReference type="SMART" id="SM00505"/>
    </source>
</evidence>
<sequence>METSRNNKLPAAALFLLLLVIASEMAAPVQAKECLKRTRGFRGLCFRSRRCANACRKDGFAAGGKCSGFIRRCYCRTPCAAAA</sequence>
<dbReference type="InterPro" id="IPR036574">
    <property type="entry name" value="Scorpion_toxin-like_sf"/>
</dbReference>
<dbReference type="PANTHER" id="PTHR33147">
    <property type="entry name" value="DEFENSIN-LIKE PROTEIN 1"/>
    <property type="match status" value="1"/>
</dbReference>
<evidence type="ECO:0000313" key="5">
    <source>
        <dbReference type="EMBL" id="CAL4932038.1"/>
    </source>
</evidence>
<keyword evidence="6" id="KW-1185">Reference proteome</keyword>
<reference evidence="6" key="1">
    <citation type="submission" date="2024-06" db="EMBL/GenBank/DDBJ databases">
        <authorList>
            <person name="Ryan C."/>
        </authorList>
    </citation>
    <scope>NUCLEOTIDE SEQUENCE [LARGE SCALE GENOMIC DNA]</scope>
</reference>
<dbReference type="EMBL" id="OZ075125">
    <property type="protein sequence ID" value="CAL4932038.1"/>
    <property type="molecule type" value="Genomic_DNA"/>
</dbReference>
<evidence type="ECO:0000256" key="3">
    <source>
        <dbReference type="SAM" id="SignalP"/>
    </source>
</evidence>
<feature type="domain" description="Knottins-like" evidence="4">
    <location>
        <begin position="33"/>
        <end position="79"/>
    </location>
</feature>
<feature type="signal peptide" evidence="3">
    <location>
        <begin position="1"/>
        <end position="31"/>
    </location>
</feature>
<organism evidence="5 6">
    <name type="scientific">Urochloa decumbens</name>
    <dbReference type="NCBI Taxonomy" id="240449"/>
    <lineage>
        <taxon>Eukaryota</taxon>
        <taxon>Viridiplantae</taxon>
        <taxon>Streptophyta</taxon>
        <taxon>Embryophyta</taxon>
        <taxon>Tracheophyta</taxon>
        <taxon>Spermatophyta</taxon>
        <taxon>Magnoliopsida</taxon>
        <taxon>Liliopsida</taxon>
        <taxon>Poales</taxon>
        <taxon>Poaceae</taxon>
        <taxon>PACMAD clade</taxon>
        <taxon>Panicoideae</taxon>
        <taxon>Panicodae</taxon>
        <taxon>Paniceae</taxon>
        <taxon>Melinidinae</taxon>
        <taxon>Urochloa</taxon>
    </lineage>
</organism>
<dbReference type="PRINTS" id="PR00288">
    <property type="entry name" value="PUROTHIONIN"/>
</dbReference>
<feature type="chain" id="PRO_5044867663" description="Knottins-like domain-containing protein" evidence="3">
    <location>
        <begin position="32"/>
        <end position="83"/>
    </location>
</feature>
<dbReference type="SUPFAM" id="SSF57095">
    <property type="entry name" value="Scorpion toxin-like"/>
    <property type="match status" value="1"/>
</dbReference>
<name>A0ABC8XVW5_9POAL</name>
<reference evidence="5 6" key="2">
    <citation type="submission" date="2024-10" db="EMBL/GenBank/DDBJ databases">
        <authorList>
            <person name="Ryan C."/>
        </authorList>
    </citation>
    <scope>NUCLEOTIDE SEQUENCE [LARGE SCALE GENOMIC DNA]</scope>
</reference>
<dbReference type="AlphaFoldDB" id="A0ABC8XVW5"/>
<evidence type="ECO:0000256" key="2">
    <source>
        <dbReference type="ARBA" id="ARBA00023157"/>
    </source>
</evidence>
<proteinExistence type="predicted"/>
<accession>A0ABC8XVW5</accession>
<dbReference type="InterPro" id="IPR003614">
    <property type="entry name" value="Knottins"/>
</dbReference>
<keyword evidence="1 3" id="KW-0732">Signal</keyword>
<protein>
    <recommendedName>
        <fullName evidence="4">Knottins-like domain-containing protein</fullName>
    </recommendedName>
</protein>
<gene>
    <name evidence="5" type="ORF">URODEC1_LOCUS27390</name>
</gene>
<dbReference type="InterPro" id="IPR008176">
    <property type="entry name" value="Defensin_plant"/>
</dbReference>
<dbReference type="CDD" id="cd00107">
    <property type="entry name" value="Knot1"/>
    <property type="match status" value="1"/>
</dbReference>
<dbReference type="SMART" id="SM00505">
    <property type="entry name" value="Knot1"/>
    <property type="match status" value="1"/>
</dbReference>
<evidence type="ECO:0000313" key="6">
    <source>
        <dbReference type="Proteomes" id="UP001497457"/>
    </source>
</evidence>
<dbReference type="PANTHER" id="PTHR33147:SF39">
    <property type="entry name" value="DRO1 PROTEIN-RELATED"/>
    <property type="match status" value="1"/>
</dbReference>
<dbReference type="Pfam" id="PF00304">
    <property type="entry name" value="Gamma-thionin"/>
    <property type="match status" value="1"/>
</dbReference>
<dbReference type="Proteomes" id="UP001497457">
    <property type="component" value="Chromosome 15b"/>
</dbReference>
<keyword evidence="2" id="KW-1015">Disulfide bond</keyword>
<evidence type="ECO:0000256" key="1">
    <source>
        <dbReference type="ARBA" id="ARBA00022729"/>
    </source>
</evidence>